<keyword evidence="2" id="KW-0255">Endonuclease</keyword>
<dbReference type="RefSeq" id="WP_395806827.1">
    <property type="nucleotide sequence ID" value="NZ_CP043494.1"/>
</dbReference>
<gene>
    <name evidence="3" type="primary">cas5c</name>
    <name evidence="3" type="ORF">F0U60_37345</name>
</gene>
<sequence length="220" mass="25342">MMKRESGRFRVRARGPVACFTRPEMKAERVSYEVMTPSAARGLLEAVLWKPSIRWHVHEIAVLAPIQWTSFRRNEVGSRASPKVRDFYVEERRAQRNTVALRDVDYVITCSFELTGRAGPEENVRKFEEMFERRLGRGQSFHQPYLGCREFVADVEPAPSELRPIQPEVDRPLGLMFYDFDYGPRGEISVRPLFFEARLKGGVLHVPPRNEVLHANGGNP</sequence>
<dbReference type="CDD" id="cd09752">
    <property type="entry name" value="Cas5_I-C"/>
    <property type="match status" value="1"/>
</dbReference>
<proteinExistence type="inferred from homology"/>
<comment type="similarity">
    <text evidence="2">Belongs to the CRISPR-associated protein Cas5 family. Subtype I-C/Dvulg subfamily.</text>
</comment>
<dbReference type="PIRSF" id="PIRSF029950">
    <property type="entry name" value="Cas_CT1134"/>
    <property type="match status" value="1"/>
</dbReference>
<organism evidence="3 4">
    <name type="scientific">Archangium minus</name>
    <dbReference type="NCBI Taxonomy" id="83450"/>
    <lineage>
        <taxon>Bacteria</taxon>
        <taxon>Pseudomonadati</taxon>
        <taxon>Myxococcota</taxon>
        <taxon>Myxococcia</taxon>
        <taxon>Myxococcales</taxon>
        <taxon>Cystobacterineae</taxon>
        <taxon>Archangiaceae</taxon>
        <taxon>Archangium</taxon>
    </lineage>
</organism>
<evidence type="ECO:0000313" key="3">
    <source>
        <dbReference type="EMBL" id="WNG49154.1"/>
    </source>
</evidence>
<dbReference type="InterPro" id="IPR021124">
    <property type="entry name" value="CRISPR-assoc_prot_Cas5"/>
</dbReference>
<evidence type="ECO:0000313" key="4">
    <source>
        <dbReference type="Proteomes" id="UP001611383"/>
    </source>
</evidence>
<keyword evidence="2" id="KW-0540">Nuclease</keyword>
<dbReference type="EC" id="3.1.-.-" evidence="2"/>
<dbReference type="Gene3D" id="3.30.70.2660">
    <property type="match status" value="1"/>
</dbReference>
<keyword evidence="2" id="KW-0378">Hydrolase</keyword>
<keyword evidence="1 2" id="KW-0051">Antiviral defense</keyword>
<dbReference type="Pfam" id="PF09704">
    <property type="entry name" value="Cas_Cas5d"/>
    <property type="match status" value="1"/>
</dbReference>
<dbReference type="NCBIfam" id="TIGR01876">
    <property type="entry name" value="cas_Cas5d"/>
    <property type="match status" value="1"/>
</dbReference>
<name>A0ABY9X1C3_9BACT</name>
<keyword evidence="2" id="KW-0694">RNA-binding</keyword>
<dbReference type="Proteomes" id="UP001611383">
    <property type="component" value="Chromosome"/>
</dbReference>
<protein>
    <recommendedName>
        <fullName evidence="2">pre-crRNA processing endonuclease</fullName>
        <ecNumber evidence="2">3.1.-.-</ecNumber>
    </recommendedName>
</protein>
<dbReference type="EMBL" id="CP043494">
    <property type="protein sequence ID" value="WNG49154.1"/>
    <property type="molecule type" value="Genomic_DNA"/>
</dbReference>
<dbReference type="NCBIfam" id="TIGR02593">
    <property type="entry name" value="CRISPR_cas5"/>
    <property type="match status" value="1"/>
</dbReference>
<dbReference type="InterPro" id="IPR010155">
    <property type="entry name" value="CRISPR-assoc_prot_Cas5d"/>
</dbReference>
<comment type="function">
    <text evidence="2">CRISPR (clustered regularly interspaced short palindromic repeat) is an adaptive immune system that provides protection against mobile genetic elements (viruses, transposable elements and conjugative plasmids). CRISPR clusters contain spacers, sequences complementary to antecedent mobile elements, and target invading nucleic acids. CRISPR clusters are transcribed and processed into CRISPR RNA (crRNA).</text>
</comment>
<evidence type="ECO:0000256" key="1">
    <source>
        <dbReference type="ARBA" id="ARBA00023118"/>
    </source>
</evidence>
<reference evidence="3 4" key="1">
    <citation type="submission" date="2019-08" db="EMBL/GenBank/DDBJ databases">
        <title>Archangium and Cystobacter genomes.</title>
        <authorList>
            <person name="Chen I.-C.K."/>
            <person name="Wielgoss S."/>
        </authorList>
    </citation>
    <scope>NUCLEOTIDE SEQUENCE [LARGE SCALE GENOMIC DNA]</scope>
    <source>
        <strain evidence="3 4">Cbm 6</strain>
    </source>
</reference>
<accession>A0ABY9X1C3</accession>
<evidence type="ECO:0000256" key="2">
    <source>
        <dbReference type="PIRNR" id="PIRNR029950"/>
    </source>
</evidence>
<keyword evidence="4" id="KW-1185">Reference proteome</keyword>
<dbReference type="InterPro" id="IPR013422">
    <property type="entry name" value="CRISPR-assoc_prot_Cas5_N"/>
</dbReference>